<dbReference type="Pfam" id="PF13302">
    <property type="entry name" value="Acetyltransf_3"/>
    <property type="match status" value="1"/>
</dbReference>
<organism evidence="3 4">
    <name type="scientific">Microlunatus flavus</name>
    <dbReference type="NCBI Taxonomy" id="1036181"/>
    <lineage>
        <taxon>Bacteria</taxon>
        <taxon>Bacillati</taxon>
        <taxon>Actinomycetota</taxon>
        <taxon>Actinomycetes</taxon>
        <taxon>Propionibacteriales</taxon>
        <taxon>Propionibacteriaceae</taxon>
        <taxon>Microlunatus</taxon>
    </lineage>
</organism>
<dbReference type="EMBL" id="FOFA01000004">
    <property type="protein sequence ID" value="SEQ56155.1"/>
    <property type="molecule type" value="Genomic_DNA"/>
</dbReference>
<keyword evidence="3" id="KW-0808">Transferase</keyword>
<dbReference type="PANTHER" id="PTHR43441">
    <property type="entry name" value="RIBOSOMAL-PROTEIN-SERINE ACETYLTRANSFERASE"/>
    <property type="match status" value="1"/>
</dbReference>
<dbReference type="AlphaFoldDB" id="A0A1H9H1F0"/>
<evidence type="ECO:0000259" key="2">
    <source>
        <dbReference type="PROSITE" id="PS51186"/>
    </source>
</evidence>
<reference evidence="4" key="1">
    <citation type="submission" date="2016-10" db="EMBL/GenBank/DDBJ databases">
        <authorList>
            <person name="Varghese N."/>
            <person name="Submissions S."/>
        </authorList>
    </citation>
    <scope>NUCLEOTIDE SEQUENCE [LARGE SCALE GENOMIC DNA]</scope>
    <source>
        <strain evidence="4">CGMCC 4.6856</strain>
    </source>
</reference>
<feature type="region of interest" description="Disordered" evidence="1">
    <location>
        <begin position="1"/>
        <end position="25"/>
    </location>
</feature>
<sequence>MTPAAESAPAVTLRPQRPSDLPLLVGGDTKFDDFGPLAPSPHPAPSRLDDAGALTVVDERDQVAGEISWHWRGWGPNAGSRCAMIGIWVRPEHRGRGLGAAAQRRVVELFFAHTNVNRVEAHTDVENVAEQRALERAGFTREGVTRGAQWRDGAYRDGVLYAILRSDR</sequence>
<dbReference type="GO" id="GO:0008999">
    <property type="term" value="F:protein-N-terminal-alanine acetyltransferase activity"/>
    <property type="evidence" value="ECO:0007669"/>
    <property type="project" value="TreeGrafter"/>
</dbReference>
<dbReference type="CDD" id="cd04301">
    <property type="entry name" value="NAT_SF"/>
    <property type="match status" value="1"/>
</dbReference>
<dbReference type="GO" id="GO:1990189">
    <property type="term" value="F:protein N-terminal-serine acetyltransferase activity"/>
    <property type="evidence" value="ECO:0007669"/>
    <property type="project" value="TreeGrafter"/>
</dbReference>
<accession>A0A1H9H1F0</accession>
<dbReference type="InterPro" id="IPR000182">
    <property type="entry name" value="GNAT_dom"/>
</dbReference>
<feature type="domain" description="N-acetyltransferase" evidence="2">
    <location>
        <begin position="11"/>
        <end position="166"/>
    </location>
</feature>
<evidence type="ECO:0000313" key="4">
    <source>
        <dbReference type="Proteomes" id="UP000198504"/>
    </source>
</evidence>
<dbReference type="PANTHER" id="PTHR43441:SF11">
    <property type="entry name" value="RIBOSOMAL-PROTEIN-SERINE ACETYLTRANSFERASE"/>
    <property type="match status" value="1"/>
</dbReference>
<dbReference type="RefSeq" id="WP_091179915.1">
    <property type="nucleotide sequence ID" value="NZ_FOFA01000004.1"/>
</dbReference>
<evidence type="ECO:0000256" key="1">
    <source>
        <dbReference type="SAM" id="MobiDB-lite"/>
    </source>
</evidence>
<dbReference type="PROSITE" id="PS51186">
    <property type="entry name" value="GNAT"/>
    <property type="match status" value="1"/>
</dbReference>
<evidence type="ECO:0000313" key="3">
    <source>
        <dbReference type="EMBL" id="SEQ56155.1"/>
    </source>
</evidence>
<dbReference type="Gene3D" id="3.40.630.30">
    <property type="match status" value="1"/>
</dbReference>
<protein>
    <submittedName>
        <fullName evidence="3">Acetyltransferase (GNAT) domain-containing protein</fullName>
    </submittedName>
</protein>
<dbReference type="InterPro" id="IPR051908">
    <property type="entry name" value="Ribosomal_N-acetyltransferase"/>
</dbReference>
<keyword evidence="4" id="KW-1185">Reference proteome</keyword>
<dbReference type="GO" id="GO:0005737">
    <property type="term" value="C:cytoplasm"/>
    <property type="evidence" value="ECO:0007669"/>
    <property type="project" value="TreeGrafter"/>
</dbReference>
<dbReference type="Proteomes" id="UP000198504">
    <property type="component" value="Unassembled WGS sequence"/>
</dbReference>
<dbReference type="OrthoDB" id="9814648at2"/>
<name>A0A1H9H1F0_9ACTN</name>
<dbReference type="InterPro" id="IPR016181">
    <property type="entry name" value="Acyl_CoA_acyltransferase"/>
</dbReference>
<proteinExistence type="predicted"/>
<gene>
    <name evidence="3" type="ORF">SAMN05421756_10490</name>
</gene>
<dbReference type="SUPFAM" id="SSF55729">
    <property type="entry name" value="Acyl-CoA N-acyltransferases (Nat)"/>
    <property type="match status" value="1"/>
</dbReference>
<dbReference type="STRING" id="1036181.SAMN05421756_10490"/>